<reference evidence="7" key="1">
    <citation type="submission" date="2021-01" db="EMBL/GenBank/DDBJ databases">
        <authorList>
            <person name="Corre E."/>
            <person name="Pelletier E."/>
            <person name="Niang G."/>
            <person name="Scheremetjew M."/>
            <person name="Finn R."/>
            <person name="Kale V."/>
            <person name="Holt S."/>
            <person name="Cochrane G."/>
            <person name="Meng A."/>
            <person name="Brown T."/>
            <person name="Cohen L."/>
        </authorList>
    </citation>
    <scope>NUCLEOTIDE SEQUENCE</scope>
    <source>
        <strain evidence="7">CCMP 2712</strain>
    </source>
</reference>
<feature type="domain" description="RRM" evidence="5">
    <location>
        <begin position="180"/>
        <end position="258"/>
    </location>
</feature>
<protein>
    <recommendedName>
        <fullName evidence="5">RRM domain-containing protein</fullName>
    </recommendedName>
</protein>
<feature type="region of interest" description="Disordered" evidence="3">
    <location>
        <begin position="766"/>
        <end position="791"/>
    </location>
</feature>
<evidence type="ECO:0000313" key="6">
    <source>
        <dbReference type="EMBL" id="CAE2342127.1"/>
    </source>
</evidence>
<dbReference type="SMART" id="SM00248">
    <property type="entry name" value="ANK"/>
    <property type="match status" value="4"/>
</dbReference>
<dbReference type="Pfam" id="PF12796">
    <property type="entry name" value="Ank_2"/>
    <property type="match status" value="1"/>
</dbReference>
<gene>
    <name evidence="6" type="ORF">GTHE00462_LOCUS40123</name>
    <name evidence="7" type="ORF">GTHE00462_LOCUS40125</name>
</gene>
<keyword evidence="2" id="KW-0694">RNA-binding</keyword>
<name>A0A6U6E0H5_GUITH</name>
<dbReference type="GO" id="GO:0048026">
    <property type="term" value="P:positive regulation of mRNA splicing, via spliceosome"/>
    <property type="evidence" value="ECO:0007669"/>
    <property type="project" value="TreeGrafter"/>
</dbReference>
<accession>A0A6U6E0H5</accession>
<dbReference type="EMBL" id="HBKN01051448">
    <property type="protein sequence ID" value="CAE2342127.1"/>
    <property type="molecule type" value="Transcribed_RNA"/>
</dbReference>
<dbReference type="SUPFAM" id="SSF48403">
    <property type="entry name" value="Ankyrin repeat"/>
    <property type="match status" value="1"/>
</dbReference>
<dbReference type="PROSITE" id="PS50102">
    <property type="entry name" value="RRM"/>
    <property type="match status" value="2"/>
</dbReference>
<sequence length="1048" mass="119937">MLVQHIHIFFFVIITGLNSGTTGKELFLEVSVQTECKQMKQVAMLFRKIQRPNLRGGYSLVNPSYMQEAHSPSSNSRQGQSSRRRRDMIPDHTLYISNIEEMVTEETLYEIFIDFDNFMMLNMPRDYDTNEHLGYVFVEFVDEESAAQAYRLMNFQRIEGRPMRIVHTVRSENARYAKRAKLFVRNVAPEVTEWDLWWAFRSFGFVMDVKIPRDQLTQQSKGVAFVQFSDWPSCEKALHLMDGQVLAGRDLQIRYSADAVLPDHLIGTPWQVKAKYSQMLEQFRKKALPDWVIEGRNDLPEEDRRLEEESERRMTSARRGRLSAMHYEEKQKRLMKIAFGGGMGKRKIREIKDRKRKQAEQGITQISGLRGGGFADWKEVIKDQDILNIFNISNYSDALDGIVKHSDTFDTSPREKINEKLLQDLESTISQLSNYQVGADGDLKTRDDIDMVSEKVSLSPPLKSQKYEISSEESTDVSGVSDSVLGELMAQKDQGNILNSITRANEETLGLQLNPSDSLDEDIEELEIEEQRMRQSFGLKPEDNITRLYFDSLEGFQRDLQRIMYKKQQIEELTQNLRPPEMKFERNIGLDESYQLLRSGKISNVWQKLELLEHVLLQQAREKEILARNVSILVQQVREHKKQQLELKETMDEFLHHIKEQGLHTQSAQTLERFYLEISPYLNLSVEEKSRGALFWQALRESNQNSFYPNERLRGGRCWDDVPVEASPGRTNFCLRMDGGADEGLQDMGGSAKRVTRSSVVSDHIHEVKPAKKSKIESSSDSSRDADEAPRYANISLQMESFLKRVSMNNTTSQGSNDGESKDDFLRAIIGEWGRQFYPELVDEVLEDYKEFETDFDCPTLQSSRSGIYPNGSVWDACEKGDLDFIVTALREGKVRIDEKCPHDIAGLTLFHLAAWWGNCRLMEALLKHGADFNIRDDACLTPLHYAAMTGQREAVKLLCGEGADLDPLTEARCSPLHYAASEGQTEVAALLVERGADLFRTTKNGLTPLTHATANFQEETAELLRRLMTSSVPSQDVVQSFASSAIL</sequence>
<dbReference type="CDD" id="cd00590">
    <property type="entry name" value="RRM_SF"/>
    <property type="match status" value="1"/>
</dbReference>
<evidence type="ECO:0000256" key="2">
    <source>
        <dbReference type="PROSITE-ProRule" id="PRU00176"/>
    </source>
</evidence>
<evidence type="ECO:0000256" key="3">
    <source>
        <dbReference type="SAM" id="MobiDB-lite"/>
    </source>
</evidence>
<evidence type="ECO:0000259" key="5">
    <source>
        <dbReference type="PROSITE" id="PS50102"/>
    </source>
</evidence>
<dbReference type="InterPro" id="IPR036770">
    <property type="entry name" value="Ankyrin_rpt-contain_sf"/>
</dbReference>
<dbReference type="Pfam" id="PF00023">
    <property type="entry name" value="Ank"/>
    <property type="match status" value="1"/>
</dbReference>
<dbReference type="GO" id="GO:0005730">
    <property type="term" value="C:nucleolus"/>
    <property type="evidence" value="ECO:0007669"/>
    <property type="project" value="TreeGrafter"/>
</dbReference>
<dbReference type="Gene3D" id="3.30.70.330">
    <property type="match status" value="2"/>
</dbReference>
<organism evidence="7">
    <name type="scientific">Guillardia theta</name>
    <name type="common">Cryptophyte</name>
    <name type="synonym">Cryptomonas phi</name>
    <dbReference type="NCBI Taxonomy" id="55529"/>
    <lineage>
        <taxon>Eukaryota</taxon>
        <taxon>Cryptophyceae</taxon>
        <taxon>Pyrenomonadales</taxon>
        <taxon>Geminigeraceae</taxon>
        <taxon>Guillardia</taxon>
    </lineage>
</organism>
<dbReference type="PANTHER" id="PTHR48030">
    <property type="entry name" value="SPLICING FACTOR 3B SUBUNIT 4"/>
    <property type="match status" value="1"/>
</dbReference>
<dbReference type="Pfam" id="PF00076">
    <property type="entry name" value="RRM_1"/>
    <property type="match status" value="2"/>
</dbReference>
<dbReference type="InterPro" id="IPR000504">
    <property type="entry name" value="RRM_dom"/>
</dbReference>
<dbReference type="InterPro" id="IPR035979">
    <property type="entry name" value="RBD_domain_sf"/>
</dbReference>
<feature type="repeat" description="ANK" evidence="1">
    <location>
        <begin position="906"/>
        <end position="938"/>
    </location>
</feature>
<dbReference type="SUPFAM" id="SSF54928">
    <property type="entry name" value="RNA-binding domain, RBD"/>
    <property type="match status" value="1"/>
</dbReference>
<dbReference type="AlphaFoldDB" id="A0A6U6E0H5"/>
<feature type="chain" id="PRO_5036394013" description="RRM domain-containing protein" evidence="4">
    <location>
        <begin position="24"/>
        <end position="1048"/>
    </location>
</feature>
<evidence type="ECO:0000256" key="1">
    <source>
        <dbReference type="PROSITE-ProRule" id="PRU00023"/>
    </source>
</evidence>
<dbReference type="PROSITE" id="PS50088">
    <property type="entry name" value="ANK_REPEAT"/>
    <property type="match status" value="3"/>
</dbReference>
<dbReference type="PANTHER" id="PTHR48030:SF3">
    <property type="entry name" value="SPLICING FACTOR 3B SUBUNIT 4"/>
    <property type="match status" value="1"/>
</dbReference>
<keyword evidence="4" id="KW-0732">Signal</keyword>
<feature type="repeat" description="ANK" evidence="1">
    <location>
        <begin position="942"/>
        <end position="971"/>
    </location>
</feature>
<feature type="repeat" description="ANK" evidence="1">
    <location>
        <begin position="972"/>
        <end position="1004"/>
    </location>
</feature>
<feature type="region of interest" description="Disordered" evidence="3">
    <location>
        <begin position="65"/>
        <end position="87"/>
    </location>
</feature>
<feature type="domain" description="RRM" evidence="5">
    <location>
        <begin position="92"/>
        <end position="170"/>
    </location>
</feature>
<evidence type="ECO:0000313" key="7">
    <source>
        <dbReference type="EMBL" id="CAE2342129.1"/>
    </source>
</evidence>
<dbReference type="GO" id="GO:0071011">
    <property type="term" value="C:precatalytic spliceosome"/>
    <property type="evidence" value="ECO:0007669"/>
    <property type="project" value="TreeGrafter"/>
</dbReference>
<dbReference type="PROSITE" id="PS50297">
    <property type="entry name" value="ANK_REP_REGION"/>
    <property type="match status" value="3"/>
</dbReference>
<evidence type="ECO:0000256" key="4">
    <source>
        <dbReference type="SAM" id="SignalP"/>
    </source>
</evidence>
<proteinExistence type="predicted"/>
<dbReference type="EMBL" id="HBKN01051450">
    <property type="protein sequence ID" value="CAE2342129.1"/>
    <property type="molecule type" value="Transcribed_RNA"/>
</dbReference>
<dbReference type="InterPro" id="IPR052084">
    <property type="entry name" value="SF3B4_spliceosome_assoc"/>
</dbReference>
<keyword evidence="1" id="KW-0040">ANK repeat</keyword>
<feature type="signal peptide" evidence="4">
    <location>
        <begin position="1"/>
        <end position="23"/>
    </location>
</feature>
<dbReference type="SMART" id="SM00360">
    <property type="entry name" value="RRM"/>
    <property type="match status" value="2"/>
</dbReference>
<feature type="compositionally biased region" description="Basic and acidic residues" evidence="3">
    <location>
        <begin position="766"/>
        <end position="790"/>
    </location>
</feature>
<dbReference type="Gene3D" id="1.25.40.20">
    <property type="entry name" value="Ankyrin repeat-containing domain"/>
    <property type="match status" value="1"/>
</dbReference>
<dbReference type="InterPro" id="IPR012677">
    <property type="entry name" value="Nucleotide-bd_a/b_plait_sf"/>
</dbReference>
<dbReference type="GO" id="GO:0003723">
    <property type="term" value="F:RNA binding"/>
    <property type="evidence" value="ECO:0007669"/>
    <property type="project" value="UniProtKB-UniRule"/>
</dbReference>
<dbReference type="InterPro" id="IPR002110">
    <property type="entry name" value="Ankyrin_rpt"/>
</dbReference>